<dbReference type="EMBL" id="JAUJYN010000059">
    <property type="protein sequence ID" value="KAK1257133.1"/>
    <property type="molecule type" value="Genomic_DNA"/>
</dbReference>
<evidence type="ECO:0000313" key="2">
    <source>
        <dbReference type="EMBL" id="KAK1257133.1"/>
    </source>
</evidence>
<dbReference type="Proteomes" id="UP001179952">
    <property type="component" value="Unassembled WGS sequence"/>
</dbReference>
<evidence type="ECO:0000256" key="1">
    <source>
        <dbReference type="SAM" id="MobiDB-lite"/>
    </source>
</evidence>
<name>A0AAV8ZX76_ACOGR</name>
<feature type="compositionally biased region" description="Basic and acidic residues" evidence="1">
    <location>
        <begin position="108"/>
        <end position="123"/>
    </location>
</feature>
<proteinExistence type="predicted"/>
<comment type="caution">
    <text evidence="2">The sequence shown here is derived from an EMBL/GenBank/DDBJ whole genome shotgun (WGS) entry which is preliminary data.</text>
</comment>
<dbReference type="AlphaFoldDB" id="A0AAV8ZX76"/>
<evidence type="ECO:0008006" key="4">
    <source>
        <dbReference type="Google" id="ProtNLM"/>
    </source>
</evidence>
<evidence type="ECO:0000313" key="3">
    <source>
        <dbReference type="Proteomes" id="UP001179952"/>
    </source>
</evidence>
<feature type="region of interest" description="Disordered" evidence="1">
    <location>
        <begin position="108"/>
        <end position="148"/>
    </location>
</feature>
<organism evidence="2 3">
    <name type="scientific">Acorus gramineus</name>
    <name type="common">Dwarf sweet flag</name>
    <dbReference type="NCBI Taxonomy" id="55184"/>
    <lineage>
        <taxon>Eukaryota</taxon>
        <taxon>Viridiplantae</taxon>
        <taxon>Streptophyta</taxon>
        <taxon>Embryophyta</taxon>
        <taxon>Tracheophyta</taxon>
        <taxon>Spermatophyta</taxon>
        <taxon>Magnoliopsida</taxon>
        <taxon>Liliopsida</taxon>
        <taxon>Acoraceae</taxon>
        <taxon>Acorus</taxon>
    </lineage>
</organism>
<keyword evidence="3" id="KW-1185">Reference proteome</keyword>
<protein>
    <recommendedName>
        <fullName evidence="4">MULE transposase domain-containing protein</fullName>
    </recommendedName>
</protein>
<reference evidence="2" key="2">
    <citation type="submission" date="2023-06" db="EMBL/GenBank/DDBJ databases">
        <authorList>
            <person name="Ma L."/>
            <person name="Liu K.-W."/>
            <person name="Li Z."/>
            <person name="Hsiao Y.-Y."/>
            <person name="Qi Y."/>
            <person name="Fu T."/>
            <person name="Tang G."/>
            <person name="Zhang D."/>
            <person name="Sun W.-H."/>
            <person name="Liu D.-K."/>
            <person name="Li Y."/>
            <person name="Chen G.-Z."/>
            <person name="Liu X.-D."/>
            <person name="Liao X.-Y."/>
            <person name="Jiang Y.-T."/>
            <person name="Yu X."/>
            <person name="Hao Y."/>
            <person name="Huang J."/>
            <person name="Zhao X.-W."/>
            <person name="Ke S."/>
            <person name="Chen Y.-Y."/>
            <person name="Wu W.-L."/>
            <person name="Hsu J.-L."/>
            <person name="Lin Y.-F."/>
            <person name="Huang M.-D."/>
            <person name="Li C.-Y."/>
            <person name="Huang L."/>
            <person name="Wang Z.-W."/>
            <person name="Zhao X."/>
            <person name="Zhong W.-Y."/>
            <person name="Peng D.-H."/>
            <person name="Ahmad S."/>
            <person name="Lan S."/>
            <person name="Zhang J.-S."/>
            <person name="Tsai W.-C."/>
            <person name="Van De Peer Y."/>
            <person name="Liu Z.-J."/>
        </authorList>
    </citation>
    <scope>NUCLEOTIDE SEQUENCE</scope>
    <source>
        <strain evidence="2">SCP</strain>
        <tissue evidence="2">Leaves</tissue>
    </source>
</reference>
<gene>
    <name evidence="2" type="ORF">QJS04_geneDACA022968</name>
</gene>
<feature type="region of interest" description="Disordered" evidence="1">
    <location>
        <begin position="69"/>
        <end position="96"/>
    </location>
</feature>
<accession>A0AAV8ZX76</accession>
<sequence length="148" mass="17060">MDDNNRLFTIVFAVIEGENDSSWHWVIDCLHEGIADVNKYLKAYALTITPLPDKILWDIEDLHYVIKSPKQTRPSLGRPRKKRFRPQDEVSSQSQVGRIHVCKRCGGYEHQHKTCKNPSKELSSEGPSTEAFRRPPGRPRRPDGRGRI</sequence>
<reference evidence="2" key="1">
    <citation type="journal article" date="2023" name="Nat. Commun.">
        <title>Diploid and tetraploid genomes of Acorus and the evolution of monocots.</title>
        <authorList>
            <person name="Ma L."/>
            <person name="Liu K.W."/>
            <person name="Li Z."/>
            <person name="Hsiao Y.Y."/>
            <person name="Qi Y."/>
            <person name="Fu T."/>
            <person name="Tang G.D."/>
            <person name="Zhang D."/>
            <person name="Sun W.H."/>
            <person name="Liu D.K."/>
            <person name="Li Y."/>
            <person name="Chen G.Z."/>
            <person name="Liu X.D."/>
            <person name="Liao X.Y."/>
            <person name="Jiang Y.T."/>
            <person name="Yu X."/>
            <person name="Hao Y."/>
            <person name="Huang J."/>
            <person name="Zhao X.W."/>
            <person name="Ke S."/>
            <person name="Chen Y.Y."/>
            <person name="Wu W.L."/>
            <person name="Hsu J.L."/>
            <person name="Lin Y.F."/>
            <person name="Huang M.D."/>
            <person name="Li C.Y."/>
            <person name="Huang L."/>
            <person name="Wang Z.W."/>
            <person name="Zhao X."/>
            <person name="Zhong W.Y."/>
            <person name="Peng D.H."/>
            <person name="Ahmad S."/>
            <person name="Lan S."/>
            <person name="Zhang J.S."/>
            <person name="Tsai W.C."/>
            <person name="Van de Peer Y."/>
            <person name="Liu Z.J."/>
        </authorList>
    </citation>
    <scope>NUCLEOTIDE SEQUENCE</scope>
    <source>
        <strain evidence="2">SCP</strain>
    </source>
</reference>